<name>A0A8S0WTI3_CYCAE</name>
<evidence type="ECO:0008006" key="19">
    <source>
        <dbReference type="Google" id="ProtNLM"/>
    </source>
</evidence>
<dbReference type="FunFam" id="3.40.50.1820:FF:000003">
    <property type="entry name" value="Dipeptidyl peptidase 4"/>
    <property type="match status" value="1"/>
</dbReference>
<reference evidence="17 18" key="1">
    <citation type="submission" date="2020-01" db="EMBL/GenBank/DDBJ databases">
        <authorList>
            <person name="Gupta K D."/>
        </authorList>
    </citation>
    <scope>NUCLEOTIDE SEQUENCE [LARGE SCALE GENOMIC DNA]</scope>
</reference>
<dbReference type="Pfam" id="PF00930">
    <property type="entry name" value="DPPIV_N"/>
    <property type="match status" value="1"/>
</dbReference>
<evidence type="ECO:0000256" key="13">
    <source>
        <dbReference type="SAM" id="MobiDB-lite"/>
    </source>
</evidence>
<feature type="transmembrane region" description="Helical" evidence="14">
    <location>
        <begin position="133"/>
        <end position="154"/>
    </location>
</feature>
<comment type="caution">
    <text evidence="17">The sequence shown here is derived from an EMBL/GenBank/DDBJ whole genome shotgun (WGS) entry which is preliminary data.</text>
</comment>
<gene>
    <name evidence="17" type="ORF">AAE3_LOCUS7482</name>
</gene>
<comment type="similarity">
    <text evidence="2">Belongs to the peptidase S9B family.</text>
</comment>
<dbReference type="GO" id="GO:0006508">
    <property type="term" value="P:proteolysis"/>
    <property type="evidence" value="ECO:0007669"/>
    <property type="project" value="UniProtKB-KW"/>
</dbReference>
<organism evidence="17 18">
    <name type="scientific">Cyclocybe aegerita</name>
    <name type="common">Black poplar mushroom</name>
    <name type="synonym">Agrocybe aegerita</name>
    <dbReference type="NCBI Taxonomy" id="1973307"/>
    <lineage>
        <taxon>Eukaryota</taxon>
        <taxon>Fungi</taxon>
        <taxon>Dikarya</taxon>
        <taxon>Basidiomycota</taxon>
        <taxon>Agaricomycotina</taxon>
        <taxon>Agaricomycetes</taxon>
        <taxon>Agaricomycetidae</taxon>
        <taxon>Agaricales</taxon>
        <taxon>Agaricineae</taxon>
        <taxon>Bolbitiaceae</taxon>
        <taxon>Cyclocybe</taxon>
    </lineage>
</organism>
<dbReference type="GO" id="GO:0004177">
    <property type="term" value="F:aminopeptidase activity"/>
    <property type="evidence" value="ECO:0007669"/>
    <property type="project" value="UniProtKB-KW"/>
</dbReference>
<keyword evidence="5" id="KW-0645">Protease</keyword>
<comment type="subcellular location">
    <subcellularLocation>
        <location evidence="1">Vacuole membrane</location>
        <topology evidence="1">Single-pass type II membrane protein</topology>
    </subcellularLocation>
</comment>
<feature type="domain" description="Peptidase S9 prolyl oligopeptidase catalytic" evidence="15">
    <location>
        <begin position="734"/>
        <end position="934"/>
    </location>
</feature>
<accession>A0A8S0WTI3</accession>
<feature type="compositionally biased region" description="Basic and acidic residues" evidence="13">
    <location>
        <begin position="110"/>
        <end position="125"/>
    </location>
</feature>
<dbReference type="GO" id="GO:0005774">
    <property type="term" value="C:vacuolar membrane"/>
    <property type="evidence" value="ECO:0007669"/>
    <property type="project" value="UniProtKB-SubCell"/>
</dbReference>
<dbReference type="Proteomes" id="UP000467700">
    <property type="component" value="Unassembled WGS sequence"/>
</dbReference>
<dbReference type="InterPro" id="IPR001375">
    <property type="entry name" value="Peptidase_S9_cat"/>
</dbReference>
<evidence type="ECO:0000256" key="9">
    <source>
        <dbReference type="ARBA" id="ARBA00022968"/>
    </source>
</evidence>
<evidence type="ECO:0000256" key="8">
    <source>
        <dbReference type="ARBA" id="ARBA00022825"/>
    </source>
</evidence>
<evidence type="ECO:0000259" key="15">
    <source>
        <dbReference type="Pfam" id="PF00326"/>
    </source>
</evidence>
<evidence type="ECO:0000313" key="17">
    <source>
        <dbReference type="EMBL" id="CAA7265216.1"/>
    </source>
</evidence>
<dbReference type="PANTHER" id="PTHR11731">
    <property type="entry name" value="PROTEASE FAMILY S9B,C DIPEPTIDYL-PEPTIDASE IV-RELATED"/>
    <property type="match status" value="1"/>
</dbReference>
<dbReference type="InterPro" id="IPR029058">
    <property type="entry name" value="AB_hydrolase_fold"/>
</dbReference>
<dbReference type="SUPFAM" id="SSF53474">
    <property type="entry name" value="alpha/beta-Hydrolases"/>
    <property type="match status" value="1"/>
</dbReference>
<keyword evidence="4" id="KW-0926">Vacuole</keyword>
<dbReference type="GO" id="GO:0004252">
    <property type="term" value="F:serine-type endopeptidase activity"/>
    <property type="evidence" value="ECO:0007669"/>
    <property type="project" value="InterPro"/>
</dbReference>
<dbReference type="Pfam" id="PF00326">
    <property type="entry name" value="Peptidase_S9"/>
    <property type="match status" value="1"/>
</dbReference>
<evidence type="ECO:0000259" key="16">
    <source>
        <dbReference type="Pfam" id="PF00930"/>
    </source>
</evidence>
<keyword evidence="18" id="KW-1185">Reference proteome</keyword>
<evidence type="ECO:0000256" key="4">
    <source>
        <dbReference type="ARBA" id="ARBA00022554"/>
    </source>
</evidence>
<sequence length="940" mass="104222">MPHSRGLRISTTTPACCQSRAPLLLLPSTRMRLSGEETLVDHGGPSTTIEMRQKNLAFADPLLNRPQVYYGDGPFDPPSSDDEEEVAQTGNTDDDAETISLLSGPATPGRAERGETGPRRTSEAEQKNSSIRVLAIILFALVSLATIIGILAGFSHPGTSYLTPGGRGLLGEAGRKRLTMDSIFDGTFAASQPNLNWVAEAGDGVFSLSEGGFIRLVDLKTNTTANIVATVDVKDERGNTLTIDDWKLSHDTKYLLVKTDYRKQWRHSGFSNYYIHNIEEKRSYPITHPSFPARTAYATWAPLGNAIAYVLDNDLYVLPSAEPATRPIRVTSTGNTSLFHGVPDWVYEEEVFSSDFSLWWSPDANKVAFLTLDETAVPEFTFPIYNPTEDSNAVIPYTTEVVMKYPKPGYPNPLASLQVFDLAAHLDNSDAPPEDSTLTLDWDGRHSVDDSIIQEVNWIGNATLIVKEVNRNADDGNVILFQLNANTGQSEDRGRVVRKLGKNGEQGDDGWIDADQFIFPVPASVAGYEGTSSYLDIVPTKEGYNHIALFSPGDSSQPTFLTSGEWEVTGGIRGVDVKSGLVYFTAAKPSTERHLFSIALPSSSSAAATEKPAEPKPLTDTSNPSIYGTRFSPEAGFYVLTYTGPDIPWTKVYDTSRPSFEYVLELNERLRNATVEYEAATTVHTTFTNEGFEFNVKELRPPRMDDSGRRKYPVLFRVYGGPASQLVDQRFTRDWHEYLACAHSYIIVTVDGRGTGYKGRKLRNTVKNNLGFFETVDQIAAAKAWAQKPYVDRKRIGIWGWSYGGFMSSKVVEARAKIHSLAMAVAPVTSWRLYDSIYTERYMNLPNLNEGGYVNASVSNVEGFKEVDYLLAHGSGDDNVHYANSAHLLDMLTAAKVRKYRFRMFTDSDHSISRRGAQREIYEYLTGFLVEKWGKGGRRV</sequence>
<proteinExistence type="inferred from homology"/>
<evidence type="ECO:0000256" key="12">
    <source>
        <dbReference type="ARBA" id="ARBA00023180"/>
    </source>
</evidence>
<keyword evidence="3" id="KW-0031">Aminopeptidase</keyword>
<feature type="compositionally biased region" description="Acidic residues" evidence="13">
    <location>
        <begin position="79"/>
        <end position="97"/>
    </location>
</feature>
<evidence type="ECO:0000256" key="5">
    <source>
        <dbReference type="ARBA" id="ARBA00022670"/>
    </source>
</evidence>
<keyword evidence="10 14" id="KW-1133">Transmembrane helix</keyword>
<dbReference type="PANTHER" id="PTHR11731:SF200">
    <property type="entry name" value="DIPEPTIDYL PEPTIDASE 10, ISOFORM B"/>
    <property type="match status" value="1"/>
</dbReference>
<feature type="region of interest" description="Disordered" evidence="13">
    <location>
        <begin position="606"/>
        <end position="625"/>
    </location>
</feature>
<dbReference type="InterPro" id="IPR002471">
    <property type="entry name" value="Pept_S9_AS"/>
</dbReference>
<evidence type="ECO:0000256" key="10">
    <source>
        <dbReference type="ARBA" id="ARBA00022989"/>
    </source>
</evidence>
<dbReference type="InterPro" id="IPR050278">
    <property type="entry name" value="Serine_Prot_S9B/DPPIV"/>
</dbReference>
<dbReference type="AlphaFoldDB" id="A0A8S0WTI3"/>
<dbReference type="Gene3D" id="2.140.10.30">
    <property type="entry name" value="Dipeptidylpeptidase IV, N-terminal domain"/>
    <property type="match status" value="1"/>
</dbReference>
<dbReference type="InterPro" id="IPR002469">
    <property type="entry name" value="Peptidase_S9B_N"/>
</dbReference>
<evidence type="ECO:0000256" key="7">
    <source>
        <dbReference type="ARBA" id="ARBA00022801"/>
    </source>
</evidence>
<evidence type="ECO:0000256" key="3">
    <source>
        <dbReference type="ARBA" id="ARBA00022438"/>
    </source>
</evidence>
<evidence type="ECO:0000256" key="1">
    <source>
        <dbReference type="ARBA" id="ARBA00004576"/>
    </source>
</evidence>
<evidence type="ECO:0000256" key="11">
    <source>
        <dbReference type="ARBA" id="ARBA00023136"/>
    </source>
</evidence>
<keyword evidence="8" id="KW-0720">Serine protease</keyword>
<keyword evidence="11 14" id="KW-0472">Membrane</keyword>
<dbReference type="GO" id="GO:0008239">
    <property type="term" value="F:dipeptidyl-peptidase activity"/>
    <property type="evidence" value="ECO:0007669"/>
    <property type="project" value="TreeGrafter"/>
</dbReference>
<evidence type="ECO:0000256" key="2">
    <source>
        <dbReference type="ARBA" id="ARBA00006150"/>
    </source>
</evidence>
<evidence type="ECO:0000256" key="14">
    <source>
        <dbReference type="SAM" id="Phobius"/>
    </source>
</evidence>
<feature type="domain" description="Dipeptidylpeptidase IV N-terminal" evidence="16">
    <location>
        <begin position="249"/>
        <end position="649"/>
    </location>
</feature>
<evidence type="ECO:0000256" key="6">
    <source>
        <dbReference type="ARBA" id="ARBA00022692"/>
    </source>
</evidence>
<feature type="region of interest" description="Disordered" evidence="13">
    <location>
        <begin position="68"/>
        <end position="125"/>
    </location>
</feature>
<dbReference type="OrthoDB" id="16520at2759"/>
<evidence type="ECO:0000313" key="18">
    <source>
        <dbReference type="Proteomes" id="UP000467700"/>
    </source>
</evidence>
<dbReference type="EMBL" id="CACVBS010000047">
    <property type="protein sequence ID" value="CAA7265216.1"/>
    <property type="molecule type" value="Genomic_DNA"/>
</dbReference>
<keyword evidence="6 14" id="KW-0812">Transmembrane</keyword>
<dbReference type="SUPFAM" id="SSF82171">
    <property type="entry name" value="DPP6 N-terminal domain-like"/>
    <property type="match status" value="1"/>
</dbReference>
<keyword evidence="12" id="KW-0325">Glycoprotein</keyword>
<keyword evidence="9" id="KW-0735">Signal-anchor</keyword>
<keyword evidence="7" id="KW-0378">Hydrolase</keyword>
<dbReference type="Gene3D" id="3.40.50.1820">
    <property type="entry name" value="alpha/beta hydrolase"/>
    <property type="match status" value="1"/>
</dbReference>
<dbReference type="PROSITE" id="PS00708">
    <property type="entry name" value="PRO_ENDOPEP_SER"/>
    <property type="match status" value="1"/>
</dbReference>
<protein>
    <recommendedName>
        <fullName evidence="19">Dipeptidyl aminopeptidase</fullName>
    </recommendedName>
</protein>
<dbReference type="GO" id="GO:0005886">
    <property type="term" value="C:plasma membrane"/>
    <property type="evidence" value="ECO:0007669"/>
    <property type="project" value="TreeGrafter"/>
</dbReference>